<dbReference type="Proteomes" id="UP000076630">
    <property type="component" value="Unassembled WGS sequence"/>
</dbReference>
<feature type="domain" description="DUF3806" evidence="1">
    <location>
        <begin position="199"/>
        <end position="280"/>
    </location>
</feature>
<dbReference type="Pfam" id="PF12713">
    <property type="entry name" value="DUF3806"/>
    <property type="match status" value="1"/>
</dbReference>
<accession>A0A163XS93</accession>
<evidence type="ECO:0000313" key="2">
    <source>
        <dbReference type="EMBL" id="KZE78348.1"/>
    </source>
</evidence>
<dbReference type="InterPro" id="IPR024266">
    <property type="entry name" value="DUF3806"/>
</dbReference>
<sequence>MKGNNIFESNKQKTMKVFEIGNGQTVIKGPSHYYSCSEGDSTVMLYKGEEEDEPVIRFSIIYFQRAEGITQKDIINDFKEKAARQNAQFITHSGKSFFSYDSESQEDLYIRIFEIMYEENIIVVSLTATNEDKGTDKIKVYLEEITEMIKSIDSLSSLKFPILEPRYEDIDYLVTEVTKVLDVPGEKIAQYHESGKSVEILQDILTRRDYAINDYKYHCALGLLFGDCLQAANNSFHWVIVHDQYGRELALQYQDFALQCFPISMITKRIEDEVEINVTQLMDEVITHIESESEKDKGFTRIEHNF</sequence>
<evidence type="ECO:0000259" key="1">
    <source>
        <dbReference type="Pfam" id="PF12713"/>
    </source>
</evidence>
<name>A0A163XS93_9FLAO</name>
<comment type="caution">
    <text evidence="2">The sequence shown here is derived from an EMBL/GenBank/DDBJ whole genome shotgun (WGS) entry which is preliminary data.</text>
</comment>
<gene>
    <name evidence="2" type="ORF">AV926_12925</name>
</gene>
<reference evidence="2 3" key="1">
    <citation type="submission" date="2016-01" db="EMBL/GenBank/DDBJ databases">
        <title>Whole genome sequencing of Myroides marinus L41.</title>
        <authorList>
            <person name="Hong K.W."/>
        </authorList>
    </citation>
    <scope>NUCLEOTIDE SEQUENCE [LARGE SCALE GENOMIC DNA]</scope>
    <source>
        <strain evidence="2 3">L41</strain>
    </source>
</reference>
<protein>
    <recommendedName>
        <fullName evidence="1">DUF3806 domain-containing protein</fullName>
    </recommendedName>
</protein>
<dbReference type="EMBL" id="LQNU01000065">
    <property type="protein sequence ID" value="KZE78348.1"/>
    <property type="molecule type" value="Genomic_DNA"/>
</dbReference>
<evidence type="ECO:0000313" key="3">
    <source>
        <dbReference type="Proteomes" id="UP000076630"/>
    </source>
</evidence>
<dbReference type="AlphaFoldDB" id="A0A163XS93"/>
<proteinExistence type="predicted"/>
<keyword evidence="3" id="KW-1185">Reference proteome</keyword>
<dbReference type="Gene3D" id="1.20.120.1090">
    <property type="match status" value="1"/>
</dbReference>
<organism evidence="2 3">
    <name type="scientific">Myroides marinus</name>
    <dbReference type="NCBI Taxonomy" id="703342"/>
    <lineage>
        <taxon>Bacteria</taxon>
        <taxon>Pseudomonadati</taxon>
        <taxon>Bacteroidota</taxon>
        <taxon>Flavobacteriia</taxon>
        <taxon>Flavobacteriales</taxon>
        <taxon>Flavobacteriaceae</taxon>
        <taxon>Myroides</taxon>
    </lineage>
</organism>